<dbReference type="RefSeq" id="WP_114348673.1">
    <property type="nucleotide sequence ID" value="NZ_QPJL01000005.1"/>
</dbReference>
<evidence type="ECO:0000313" key="5">
    <source>
        <dbReference type="EMBL" id="RCW85877.1"/>
    </source>
</evidence>
<protein>
    <submittedName>
        <fullName evidence="5">Protein SCO1/2</fullName>
    </submittedName>
</protein>
<evidence type="ECO:0000313" key="6">
    <source>
        <dbReference type="Proteomes" id="UP000253345"/>
    </source>
</evidence>
<dbReference type="InterPro" id="IPR003782">
    <property type="entry name" value="SCO1/SenC"/>
</dbReference>
<keyword evidence="2" id="KW-0186">Copper</keyword>
<accession>A0A368Z3S7</accession>
<dbReference type="AlphaFoldDB" id="A0A368Z3S7"/>
<dbReference type="Proteomes" id="UP000253345">
    <property type="component" value="Unassembled WGS sequence"/>
</dbReference>
<dbReference type="SUPFAM" id="SSF52833">
    <property type="entry name" value="Thioredoxin-like"/>
    <property type="match status" value="1"/>
</dbReference>
<dbReference type="Pfam" id="PF02630">
    <property type="entry name" value="SCO1-SenC"/>
    <property type="match status" value="1"/>
</dbReference>
<keyword evidence="2" id="KW-0479">Metal-binding</keyword>
<keyword evidence="4" id="KW-0732">Signal</keyword>
<feature type="disulfide bond" description="Redox-active" evidence="3">
    <location>
        <begin position="77"/>
        <end position="81"/>
    </location>
</feature>
<proteinExistence type="inferred from homology"/>
<evidence type="ECO:0000256" key="1">
    <source>
        <dbReference type="ARBA" id="ARBA00010996"/>
    </source>
</evidence>
<comment type="caution">
    <text evidence="5">The sequence shown here is derived from an EMBL/GenBank/DDBJ whole genome shotgun (WGS) entry which is preliminary data.</text>
</comment>
<dbReference type="OrthoDB" id="5296507at2"/>
<organism evidence="5 6">
    <name type="scientific">Paracoccus lutimaris</name>
    <dbReference type="NCBI Taxonomy" id="1490030"/>
    <lineage>
        <taxon>Bacteria</taxon>
        <taxon>Pseudomonadati</taxon>
        <taxon>Pseudomonadota</taxon>
        <taxon>Alphaproteobacteria</taxon>
        <taxon>Rhodobacterales</taxon>
        <taxon>Paracoccaceae</taxon>
        <taxon>Paracoccus</taxon>
    </lineage>
</organism>
<gene>
    <name evidence="5" type="ORF">DFP89_105144</name>
</gene>
<dbReference type="InterPro" id="IPR036249">
    <property type="entry name" value="Thioredoxin-like_sf"/>
</dbReference>
<evidence type="ECO:0000256" key="3">
    <source>
        <dbReference type="PIRSR" id="PIRSR603782-2"/>
    </source>
</evidence>
<dbReference type="Gene3D" id="3.40.30.10">
    <property type="entry name" value="Glutaredoxin"/>
    <property type="match status" value="1"/>
</dbReference>
<feature type="chain" id="PRO_5016621177" evidence="4">
    <location>
        <begin position="21"/>
        <end position="198"/>
    </location>
</feature>
<feature type="binding site" evidence="2">
    <location>
        <position position="81"/>
    </location>
    <ligand>
        <name>Cu cation</name>
        <dbReference type="ChEBI" id="CHEBI:23378"/>
    </ligand>
</feature>
<name>A0A368Z3S7_9RHOB</name>
<sequence>MNPTVTALLILALGALPALSHDGAHKPAPRAARVISGEEPLAIPNFPVALAGGTRGGLRDLLPETAPVIIGFTYTNCQSLCGITNATLLWVDGALAEDGLDGARIVTISIDPVHDTPEQLDLTRHEIGASARWLWVTGGSQGTQPLLDALRFPPGPVEDHDPVYLVGRPCAGSFTRIVGLPDPDALYALAANLPECAG</sequence>
<dbReference type="GO" id="GO:0046872">
    <property type="term" value="F:metal ion binding"/>
    <property type="evidence" value="ECO:0007669"/>
    <property type="project" value="UniProtKB-KW"/>
</dbReference>
<keyword evidence="6" id="KW-1185">Reference proteome</keyword>
<dbReference type="EMBL" id="QPJL01000005">
    <property type="protein sequence ID" value="RCW85877.1"/>
    <property type="molecule type" value="Genomic_DNA"/>
</dbReference>
<feature type="signal peptide" evidence="4">
    <location>
        <begin position="1"/>
        <end position="20"/>
    </location>
</feature>
<comment type="similarity">
    <text evidence="1">Belongs to the SCO1/2 family.</text>
</comment>
<keyword evidence="3" id="KW-1015">Disulfide bond</keyword>
<evidence type="ECO:0000256" key="4">
    <source>
        <dbReference type="SAM" id="SignalP"/>
    </source>
</evidence>
<evidence type="ECO:0000256" key="2">
    <source>
        <dbReference type="PIRSR" id="PIRSR603782-1"/>
    </source>
</evidence>
<reference evidence="5 6" key="1">
    <citation type="submission" date="2018-07" db="EMBL/GenBank/DDBJ databases">
        <title>Genomic Encyclopedia of Type Strains, Phase III (KMG-III): the genomes of soil and plant-associated and newly described type strains.</title>
        <authorList>
            <person name="Whitman W."/>
        </authorList>
    </citation>
    <scope>NUCLEOTIDE SEQUENCE [LARGE SCALE GENOMIC DNA]</scope>
    <source>
        <strain evidence="5 6">CECT 8525</strain>
    </source>
</reference>
<feature type="binding site" evidence="2">
    <location>
        <position position="77"/>
    </location>
    <ligand>
        <name>Cu cation</name>
        <dbReference type="ChEBI" id="CHEBI:23378"/>
    </ligand>
</feature>